<evidence type="ECO:0000256" key="2">
    <source>
        <dbReference type="ARBA" id="ARBA00023295"/>
    </source>
</evidence>
<proteinExistence type="predicted"/>
<evidence type="ECO:0000256" key="1">
    <source>
        <dbReference type="ARBA" id="ARBA00022801"/>
    </source>
</evidence>
<dbReference type="EC" id="3.2.1.41" evidence="4"/>
<keyword evidence="2 4" id="KW-0326">Glycosidase</keyword>
<dbReference type="InterPro" id="IPR045857">
    <property type="entry name" value="O16G_dom_2"/>
</dbReference>
<dbReference type="InterPro" id="IPR017853">
    <property type="entry name" value="GH"/>
</dbReference>
<dbReference type="SUPFAM" id="SSF51445">
    <property type="entry name" value="(Trans)glycosidases"/>
    <property type="match status" value="1"/>
</dbReference>
<dbReference type="EMBL" id="JAGGJZ010000017">
    <property type="protein sequence ID" value="MBP1890889.1"/>
    <property type="molecule type" value="Genomic_DNA"/>
</dbReference>
<dbReference type="SUPFAM" id="SSF51011">
    <property type="entry name" value="Glycosyl hydrolase domain"/>
    <property type="match status" value="1"/>
</dbReference>
<dbReference type="Proteomes" id="UP000783390">
    <property type="component" value="Unassembled WGS sequence"/>
</dbReference>
<dbReference type="Gene3D" id="2.60.40.10">
    <property type="entry name" value="Immunoglobulins"/>
    <property type="match status" value="1"/>
</dbReference>
<comment type="caution">
    <text evidence="4">The sequence shown here is derived from an EMBL/GenBank/DDBJ whole genome shotgun (WGS) entry which is preliminary data.</text>
</comment>
<reference evidence="4 5" key="1">
    <citation type="submission" date="2021-03" db="EMBL/GenBank/DDBJ databases">
        <title>Genomic Encyclopedia of Type Strains, Phase IV (KMG-IV): sequencing the most valuable type-strain genomes for metagenomic binning, comparative biology and taxonomic classification.</title>
        <authorList>
            <person name="Goeker M."/>
        </authorList>
    </citation>
    <scope>NUCLEOTIDE SEQUENCE [LARGE SCALE GENOMIC DNA]</scope>
    <source>
        <strain evidence="4 5">DSM 3984</strain>
    </source>
</reference>
<dbReference type="CDD" id="cd11338">
    <property type="entry name" value="AmyAc_CMD"/>
    <property type="match status" value="1"/>
</dbReference>
<organism evidence="4 5">
    <name type="scientific">Clostridium moniliforme</name>
    <dbReference type="NCBI Taxonomy" id="39489"/>
    <lineage>
        <taxon>Bacteria</taxon>
        <taxon>Bacillati</taxon>
        <taxon>Bacillota</taxon>
        <taxon>Clostridia</taxon>
        <taxon>Eubacteriales</taxon>
        <taxon>Clostridiaceae</taxon>
        <taxon>Clostridium</taxon>
    </lineage>
</organism>
<feature type="domain" description="Glycosyl hydrolase family 13 catalytic" evidence="3">
    <location>
        <begin position="138"/>
        <end position="522"/>
    </location>
</feature>
<dbReference type="PANTHER" id="PTHR10357:SF210">
    <property type="entry name" value="MALTODEXTRIN GLUCOSIDASE"/>
    <property type="match status" value="1"/>
</dbReference>
<evidence type="ECO:0000259" key="3">
    <source>
        <dbReference type="SMART" id="SM00642"/>
    </source>
</evidence>
<dbReference type="InterPro" id="IPR013780">
    <property type="entry name" value="Glyco_hydro_b"/>
</dbReference>
<evidence type="ECO:0000313" key="4">
    <source>
        <dbReference type="EMBL" id="MBP1890889.1"/>
    </source>
</evidence>
<sequence>MVDINVFHNSQNLKYRKPFGAVKVGEKVSIAIDLNIEANVYLHLIEFCGKKSRIQMLKNKSLDNNIRFDIFLDTNNLYGILNYYFEIVYENKTIYYGNNEECLGGIGKCYDSFPKLYQITIYKERKVPKWYKEGIIYQIFVDRFFNGNDELKINSPKKNSFIYGSWGDDPMYIKDNKGNIIRWDFYGGNLKGIIKKLPYIKSLGVSIIYMNPIFKSASCHKYDTGDYEKIDEMFGTEEDFQELCSEAKKLNINIILDGVFSHTGSDSKYFNKFNNYDSIGAYQSKKSIYYNWYRFYEYPDKYESWWGFENQPNVNELNKDYINYIVKDKNSIISKWMKLGAIGWRLDVADELPDEFIKLIKDEIVKNNKESVLIGEVWEDASNKISYSERRKYFFGDELDSVTNYPLRDVLIRFLKKEIDKNYFIKKIMSIYENYPRENFYSNMNLLGNHDTERIFTLLNNNKKLLELAIAMQMTLPGVPLIYYGDEVGLTGGRDPQNRKPYPWGRENKEILDLYKSLISIRNNENSLKKGDFNFIYDSEELLIYERIYEREKIIVIVNPYNKKINYELKNEYKEVINLIDKEKCIVNENGNVGLRLKELDYKILKIKL</sequence>
<dbReference type="SMART" id="SM00642">
    <property type="entry name" value="Aamy"/>
    <property type="match status" value="1"/>
</dbReference>
<dbReference type="Gene3D" id="3.20.20.80">
    <property type="entry name" value="Glycosidases"/>
    <property type="match status" value="1"/>
</dbReference>
<dbReference type="GO" id="GO:0051060">
    <property type="term" value="F:pullulanase activity"/>
    <property type="evidence" value="ECO:0007669"/>
    <property type="project" value="UniProtKB-EC"/>
</dbReference>
<dbReference type="InterPro" id="IPR013783">
    <property type="entry name" value="Ig-like_fold"/>
</dbReference>
<dbReference type="Gene3D" id="3.90.400.10">
    <property type="entry name" value="Oligo-1,6-glucosidase, Domain 2"/>
    <property type="match status" value="1"/>
</dbReference>
<name>A0ABS4F3Q2_9CLOT</name>
<keyword evidence="5" id="KW-1185">Reference proteome</keyword>
<evidence type="ECO:0000313" key="5">
    <source>
        <dbReference type="Proteomes" id="UP000783390"/>
    </source>
</evidence>
<gene>
    <name evidence="4" type="ORF">J2Z53_002538</name>
</gene>
<dbReference type="RefSeq" id="WP_209797803.1">
    <property type="nucleotide sequence ID" value="NZ_JAGGJZ010000017.1"/>
</dbReference>
<accession>A0ABS4F3Q2</accession>
<dbReference type="Pfam" id="PF00128">
    <property type="entry name" value="Alpha-amylase"/>
    <property type="match status" value="1"/>
</dbReference>
<protein>
    <submittedName>
        <fullName evidence="4">Pullulanase</fullName>
        <ecNumber evidence="4">3.2.1.41</ecNumber>
    </submittedName>
</protein>
<keyword evidence="1 4" id="KW-0378">Hydrolase</keyword>
<dbReference type="InterPro" id="IPR006047">
    <property type="entry name" value="GH13_cat_dom"/>
</dbReference>
<dbReference type="Gene3D" id="2.60.40.1180">
    <property type="entry name" value="Golgi alpha-mannosidase II"/>
    <property type="match status" value="1"/>
</dbReference>
<dbReference type="PANTHER" id="PTHR10357">
    <property type="entry name" value="ALPHA-AMYLASE FAMILY MEMBER"/>
    <property type="match status" value="1"/>
</dbReference>